<evidence type="ECO:0000256" key="1">
    <source>
        <dbReference type="SAM" id="SignalP"/>
    </source>
</evidence>
<evidence type="ECO:0000313" key="3">
    <source>
        <dbReference type="EMBL" id="TWG01595.1"/>
    </source>
</evidence>
<dbReference type="RefSeq" id="WP_246213745.1">
    <property type="nucleotide sequence ID" value="NZ_BAAAMZ010000007.1"/>
</dbReference>
<protein>
    <submittedName>
        <fullName evidence="3">Beta-glucanase (GH16 family)</fullName>
    </submittedName>
</protein>
<dbReference type="Proteomes" id="UP000317940">
    <property type="component" value="Unassembled WGS sequence"/>
</dbReference>
<feature type="domain" description="GH16" evidence="2">
    <location>
        <begin position="332"/>
        <end position="583"/>
    </location>
</feature>
<dbReference type="InterPro" id="IPR013320">
    <property type="entry name" value="ConA-like_dom_sf"/>
</dbReference>
<feature type="signal peptide" evidence="1">
    <location>
        <begin position="1"/>
        <end position="38"/>
    </location>
</feature>
<dbReference type="PROSITE" id="PS51762">
    <property type="entry name" value="GH16_2"/>
    <property type="match status" value="1"/>
</dbReference>
<dbReference type="InterPro" id="IPR000757">
    <property type="entry name" value="Beta-glucanase-like"/>
</dbReference>
<accession>A0A561UQG0</accession>
<keyword evidence="1" id="KW-0732">Signal</keyword>
<comment type="caution">
    <text evidence="3">The sequence shown here is derived from an EMBL/GenBank/DDBJ whole genome shotgun (WGS) entry which is preliminary data.</text>
</comment>
<reference evidence="3 4" key="1">
    <citation type="submission" date="2019-06" db="EMBL/GenBank/DDBJ databases">
        <title>Sequencing the genomes of 1000 actinobacteria strains.</title>
        <authorList>
            <person name="Klenk H.-P."/>
        </authorList>
    </citation>
    <scope>NUCLEOTIDE SEQUENCE [LARGE SCALE GENOMIC DNA]</scope>
    <source>
        <strain evidence="3 4">DSM 44826</strain>
    </source>
</reference>
<dbReference type="Gene3D" id="2.60.120.200">
    <property type="match status" value="1"/>
</dbReference>
<dbReference type="AlphaFoldDB" id="A0A561UQG0"/>
<dbReference type="SUPFAM" id="SSF49899">
    <property type="entry name" value="Concanavalin A-like lectins/glucanases"/>
    <property type="match status" value="1"/>
</dbReference>
<organism evidence="3 4">
    <name type="scientific">Kitasatospora viridis</name>
    <dbReference type="NCBI Taxonomy" id="281105"/>
    <lineage>
        <taxon>Bacteria</taxon>
        <taxon>Bacillati</taxon>
        <taxon>Actinomycetota</taxon>
        <taxon>Actinomycetes</taxon>
        <taxon>Kitasatosporales</taxon>
        <taxon>Streptomycetaceae</taxon>
        <taxon>Kitasatospora</taxon>
    </lineage>
</organism>
<dbReference type="GO" id="GO:0005975">
    <property type="term" value="P:carbohydrate metabolic process"/>
    <property type="evidence" value="ECO:0007669"/>
    <property type="project" value="InterPro"/>
</dbReference>
<dbReference type="GO" id="GO:0004553">
    <property type="term" value="F:hydrolase activity, hydrolyzing O-glycosyl compounds"/>
    <property type="evidence" value="ECO:0007669"/>
    <property type="project" value="InterPro"/>
</dbReference>
<gene>
    <name evidence="3" type="ORF">FHX73_115496</name>
</gene>
<keyword evidence="4" id="KW-1185">Reference proteome</keyword>
<evidence type="ECO:0000259" key="2">
    <source>
        <dbReference type="PROSITE" id="PS51762"/>
    </source>
</evidence>
<feature type="chain" id="PRO_5022073252" evidence="1">
    <location>
        <begin position="39"/>
        <end position="599"/>
    </location>
</feature>
<dbReference type="EMBL" id="VIWT01000001">
    <property type="protein sequence ID" value="TWG01595.1"/>
    <property type="molecule type" value="Genomic_DNA"/>
</dbReference>
<proteinExistence type="predicted"/>
<sequence>MPFPASTAFPARTALPRRAALLTLGLLLPLIPATRAAAAPPVVVQRSLIPTTALPNTPVSATLSVTAPSCTTVDELGVAVRDSAGRNVDFPGSTGRVQICPGGYTFTSGQRAYPAGSYQEFGFYRIGSTYYNLTTQTLTVAPPTVLERGLTPTTAAADTPVAATLKLASTGCLTVDEVGVGVRDAQDNVLDFPGSATNVQICPTGYTFTSGQRAFPAGSYREFGWYRIGSTYHNLTSQTLTVNTPTVEERDLTPVTATAEAPVAATLKLASTGCLTVDEVGVGVRDAQDNNLDFPGSATNVQICPTGYTFTSGQRAFPAGTYREFGWYRTGSTYHNLPERRLVVTAGIEPPGPIGQLAFDDEFGGPLALGSTWNDSKSSAYRYGNHNPDDDKLDWIQPSATTVADGDVTFTATPGANLLESGKRSWNTGLITTESTSRGFMLRPGDYAEVRLQLPTGQGAWPALWTWKDGGNEIDTFEYHPDNPNLLELSNRMRPAGLYYEDPKTVYPGAWITIGVRYGATNNEWYLNGKRVFEDHTGVGANWSAYLILNLSIVSGRYHPAPNSTAPIVLNADYLRVYRGAQLGVPGLPGTIPVPVVVP</sequence>
<name>A0A561UQG0_9ACTN</name>
<evidence type="ECO:0000313" key="4">
    <source>
        <dbReference type="Proteomes" id="UP000317940"/>
    </source>
</evidence>